<reference evidence="7 8" key="1">
    <citation type="submission" date="2021-06" db="EMBL/GenBank/DDBJ databases">
        <title>A haploid diamondback moth (Plutella xylostella L.) genome assembly resolves 31 chromosomes and identifies a diamide resistance mutation.</title>
        <authorList>
            <person name="Ward C.M."/>
            <person name="Perry K.D."/>
            <person name="Baker G."/>
            <person name="Powis K."/>
            <person name="Heckel D.G."/>
            <person name="Baxter S.W."/>
        </authorList>
    </citation>
    <scope>NUCLEOTIDE SEQUENCE [LARGE SCALE GENOMIC DNA]</scope>
    <source>
        <strain evidence="7 8">LV</strain>
        <tissue evidence="7">Single pupa</tissue>
    </source>
</reference>
<feature type="transmembrane region" description="Helical" evidence="5">
    <location>
        <begin position="66"/>
        <end position="89"/>
    </location>
</feature>
<evidence type="ECO:0000256" key="3">
    <source>
        <dbReference type="ARBA" id="ARBA00022989"/>
    </source>
</evidence>
<dbReference type="InterPro" id="IPR050549">
    <property type="entry name" value="MFS_Trehalose_Transporter"/>
</dbReference>
<protein>
    <recommendedName>
        <fullName evidence="6">Major facilitator superfamily (MFS) profile domain-containing protein</fullName>
    </recommendedName>
</protein>
<feature type="transmembrane region" description="Helical" evidence="5">
    <location>
        <begin position="23"/>
        <end position="46"/>
    </location>
</feature>
<keyword evidence="8" id="KW-1185">Reference proteome</keyword>
<keyword evidence="2 5" id="KW-0812">Transmembrane</keyword>
<evidence type="ECO:0000313" key="7">
    <source>
        <dbReference type="EMBL" id="KAG7309171.1"/>
    </source>
</evidence>
<evidence type="ECO:0000259" key="6">
    <source>
        <dbReference type="PROSITE" id="PS50850"/>
    </source>
</evidence>
<dbReference type="Gene3D" id="1.20.1250.20">
    <property type="entry name" value="MFS general substrate transporter like domains"/>
    <property type="match status" value="1"/>
</dbReference>
<dbReference type="InterPro" id="IPR020846">
    <property type="entry name" value="MFS_dom"/>
</dbReference>
<evidence type="ECO:0000256" key="4">
    <source>
        <dbReference type="ARBA" id="ARBA00023136"/>
    </source>
</evidence>
<feature type="transmembrane region" description="Helical" evidence="5">
    <location>
        <begin position="179"/>
        <end position="199"/>
    </location>
</feature>
<feature type="transmembrane region" description="Helical" evidence="5">
    <location>
        <begin position="119"/>
        <end position="140"/>
    </location>
</feature>
<dbReference type="PANTHER" id="PTHR48021:SF39">
    <property type="entry name" value="MAJOR FACILITATOR SUPERFAMILY (MFS) PROFILE DOMAIN-CONTAINING PROTEIN"/>
    <property type="match status" value="1"/>
</dbReference>
<feature type="transmembrane region" description="Helical" evidence="5">
    <location>
        <begin position="382"/>
        <end position="403"/>
    </location>
</feature>
<feature type="transmembrane region" description="Helical" evidence="5">
    <location>
        <begin position="441"/>
        <end position="465"/>
    </location>
</feature>
<dbReference type="PANTHER" id="PTHR48021">
    <property type="match status" value="1"/>
</dbReference>
<evidence type="ECO:0000256" key="5">
    <source>
        <dbReference type="SAM" id="Phobius"/>
    </source>
</evidence>
<dbReference type="InterPro" id="IPR005829">
    <property type="entry name" value="Sugar_transporter_CS"/>
</dbReference>
<evidence type="ECO:0000256" key="2">
    <source>
        <dbReference type="ARBA" id="ARBA00022692"/>
    </source>
</evidence>
<keyword evidence="4 5" id="KW-0472">Membrane</keyword>
<feature type="transmembrane region" description="Helical" evidence="5">
    <location>
        <begin position="415"/>
        <end position="435"/>
    </location>
</feature>
<dbReference type="PROSITE" id="PS50850">
    <property type="entry name" value="MFS"/>
    <property type="match status" value="1"/>
</dbReference>
<dbReference type="InterPro" id="IPR005828">
    <property type="entry name" value="MFS_sugar_transport-like"/>
</dbReference>
<keyword evidence="3 5" id="KW-1133">Transmembrane helix</keyword>
<feature type="domain" description="Major facilitator superfamily (MFS) profile" evidence="6">
    <location>
        <begin position="23"/>
        <end position="469"/>
    </location>
</feature>
<evidence type="ECO:0000313" key="8">
    <source>
        <dbReference type="Proteomes" id="UP000823941"/>
    </source>
</evidence>
<dbReference type="InterPro" id="IPR036259">
    <property type="entry name" value="MFS_trans_sf"/>
</dbReference>
<dbReference type="Proteomes" id="UP000823941">
    <property type="component" value="Chromosome 7"/>
</dbReference>
<feature type="transmembrane region" description="Helical" evidence="5">
    <location>
        <begin position="330"/>
        <end position="352"/>
    </location>
</feature>
<evidence type="ECO:0000256" key="1">
    <source>
        <dbReference type="ARBA" id="ARBA00004141"/>
    </source>
</evidence>
<dbReference type="Pfam" id="PF00083">
    <property type="entry name" value="Sugar_tr"/>
    <property type="match status" value="1"/>
</dbReference>
<sequence>MVHKLHIIQDIPVSKFRSIASQVIACMSCNMLLLDLGMAVSFSTIALPDLLNAKEGLSLNEDQASWFGSLAFLTQPLGALFSGPLVDYFGRKKATFIVNIPHLVAWILMYYAWNVPALFLANGLLGLGTGIMESPINAYVGEISESSIRGALCTTTQVFTSVGILVMYFLGVVVPWRQAALVCLIAPVLSMAWVVFNLVPETPVWLLVRNREKDALKSLCFLRGWTTQENVREEYDALVEYAKTLKQCIICYKTDSKESELNDCEHMKMNFVKKAILKFRYVMLSKETLRPFSFIMSYFAFLVMSGLAPIRPNLVNVCDAFGMATGGKNVALMVGVITVVVCVVVAGTIKFLGKRKLCIGAMLGTAIFTLALSIYAKEKSYVPLFLFYMMTVFTALAIPWVLFGEVFPFRSRASAQGLAAAGNYVITFIAAKTLINLETTVQLWGAFAVYAAFAFVGTVYLYFFLPETEGKTLQEIENYYNGEFRTFADDPVINYFKRFKR</sequence>
<feature type="transmembrane region" description="Helical" evidence="5">
    <location>
        <begin position="96"/>
        <end position="113"/>
    </location>
</feature>
<feature type="transmembrane region" description="Helical" evidence="5">
    <location>
        <begin position="152"/>
        <end position="173"/>
    </location>
</feature>
<name>A0ABQ7QVY3_PLUXY</name>
<dbReference type="SUPFAM" id="SSF103473">
    <property type="entry name" value="MFS general substrate transporter"/>
    <property type="match status" value="1"/>
</dbReference>
<organism evidence="7 8">
    <name type="scientific">Plutella xylostella</name>
    <name type="common">Diamondback moth</name>
    <name type="synonym">Plutella maculipennis</name>
    <dbReference type="NCBI Taxonomy" id="51655"/>
    <lineage>
        <taxon>Eukaryota</taxon>
        <taxon>Metazoa</taxon>
        <taxon>Ecdysozoa</taxon>
        <taxon>Arthropoda</taxon>
        <taxon>Hexapoda</taxon>
        <taxon>Insecta</taxon>
        <taxon>Pterygota</taxon>
        <taxon>Neoptera</taxon>
        <taxon>Endopterygota</taxon>
        <taxon>Lepidoptera</taxon>
        <taxon>Glossata</taxon>
        <taxon>Ditrysia</taxon>
        <taxon>Yponomeutoidea</taxon>
        <taxon>Plutellidae</taxon>
        <taxon>Plutella</taxon>
    </lineage>
</organism>
<accession>A0ABQ7QVY3</accession>
<dbReference type="PROSITE" id="PS00217">
    <property type="entry name" value="SUGAR_TRANSPORT_2"/>
    <property type="match status" value="1"/>
</dbReference>
<comment type="caution">
    <text evidence="7">The sequence shown here is derived from an EMBL/GenBank/DDBJ whole genome shotgun (WGS) entry which is preliminary data.</text>
</comment>
<feature type="transmembrane region" description="Helical" evidence="5">
    <location>
        <begin position="288"/>
        <end position="310"/>
    </location>
</feature>
<comment type="subcellular location">
    <subcellularLocation>
        <location evidence="1">Membrane</location>
        <topology evidence="1">Multi-pass membrane protein</topology>
    </subcellularLocation>
</comment>
<dbReference type="EMBL" id="JAHIBW010000007">
    <property type="protein sequence ID" value="KAG7309171.1"/>
    <property type="molecule type" value="Genomic_DNA"/>
</dbReference>
<proteinExistence type="predicted"/>
<gene>
    <name evidence="7" type="ORF">JYU34_005092</name>
</gene>
<feature type="transmembrane region" description="Helical" evidence="5">
    <location>
        <begin position="357"/>
        <end position="376"/>
    </location>
</feature>